<dbReference type="RefSeq" id="WP_158985730.1">
    <property type="nucleotide sequence ID" value="NZ_BAABKY010000002.1"/>
</dbReference>
<organism evidence="1 2">
    <name type="scientific">Lysobacter panacisoli</name>
    <dbReference type="NCBI Taxonomy" id="1255263"/>
    <lineage>
        <taxon>Bacteria</taxon>
        <taxon>Pseudomonadati</taxon>
        <taxon>Pseudomonadota</taxon>
        <taxon>Gammaproteobacteria</taxon>
        <taxon>Lysobacterales</taxon>
        <taxon>Lysobacteraceae</taxon>
        <taxon>Lysobacter</taxon>
    </lineage>
</organism>
<dbReference type="Proteomes" id="UP001501083">
    <property type="component" value="Unassembled WGS sequence"/>
</dbReference>
<dbReference type="EMBL" id="BAABKY010000002">
    <property type="protein sequence ID" value="GAA5075523.1"/>
    <property type="molecule type" value="Genomic_DNA"/>
</dbReference>
<keyword evidence="2" id="KW-1185">Reference proteome</keyword>
<evidence type="ECO:0000313" key="2">
    <source>
        <dbReference type="Proteomes" id="UP001501083"/>
    </source>
</evidence>
<protein>
    <submittedName>
        <fullName evidence="1">Uncharacterized protein</fullName>
    </submittedName>
</protein>
<gene>
    <name evidence="1" type="ORF">GCM10025759_19140</name>
</gene>
<proteinExistence type="predicted"/>
<name>A0ABP9LCB2_9GAMM</name>
<comment type="caution">
    <text evidence="1">The sequence shown here is derived from an EMBL/GenBank/DDBJ whole genome shotgun (WGS) entry which is preliminary data.</text>
</comment>
<sequence length="66" mass="7633">MSDYAPDLYDQAIDLLKQCRDHKQLCVILRWDGDTLFVHCQNSEDVLPMCRKVVDAHDTPEGRTVN</sequence>
<reference evidence="2" key="1">
    <citation type="journal article" date="2019" name="Int. J. Syst. Evol. Microbiol.">
        <title>The Global Catalogue of Microorganisms (GCM) 10K type strain sequencing project: providing services to taxonomists for standard genome sequencing and annotation.</title>
        <authorList>
            <consortium name="The Broad Institute Genomics Platform"/>
            <consortium name="The Broad Institute Genome Sequencing Center for Infectious Disease"/>
            <person name="Wu L."/>
            <person name="Ma J."/>
        </authorList>
    </citation>
    <scope>NUCLEOTIDE SEQUENCE [LARGE SCALE GENOMIC DNA]</scope>
    <source>
        <strain evidence="2">JCM 19212</strain>
    </source>
</reference>
<accession>A0ABP9LCB2</accession>
<evidence type="ECO:0000313" key="1">
    <source>
        <dbReference type="EMBL" id="GAA5075523.1"/>
    </source>
</evidence>